<gene>
    <name evidence="1" type="ORF">L3Y34_011035</name>
</gene>
<name>A0AAE9CTY6_CAEBR</name>
<sequence length="85" mass="9507">MFAQIAIYLCRGVRLVVGRFFSASIEVPRSEGAFCNLTNLQPFREPLSNGQRSTNRAQYRTIIGRSMQKNSGDELITLLPNNNGT</sequence>
<evidence type="ECO:0000313" key="1">
    <source>
        <dbReference type="EMBL" id="ULT80875.1"/>
    </source>
</evidence>
<reference evidence="1 2" key="1">
    <citation type="submission" date="2022-05" db="EMBL/GenBank/DDBJ databases">
        <title>Chromosome-level reference genomes for two strains of Caenorhabditis briggsae: an improved platform for comparative genomics.</title>
        <authorList>
            <person name="Stevens L."/>
            <person name="Andersen E.C."/>
        </authorList>
    </citation>
    <scope>NUCLEOTIDE SEQUENCE [LARGE SCALE GENOMIC DNA]</scope>
    <source>
        <strain evidence="1">QX1410_ONT</strain>
        <tissue evidence="1">Whole-organism</tissue>
    </source>
</reference>
<dbReference type="AlphaFoldDB" id="A0AAE9CTY6"/>
<accession>A0AAE9CTY6</accession>
<evidence type="ECO:0000313" key="2">
    <source>
        <dbReference type="Proteomes" id="UP000827892"/>
    </source>
</evidence>
<proteinExistence type="predicted"/>
<dbReference type="EMBL" id="CP090896">
    <property type="protein sequence ID" value="ULT80875.1"/>
    <property type="molecule type" value="Genomic_DNA"/>
</dbReference>
<protein>
    <submittedName>
        <fullName evidence="1">Uncharacterized protein</fullName>
    </submittedName>
</protein>
<organism evidence="1 2">
    <name type="scientific">Caenorhabditis briggsae</name>
    <dbReference type="NCBI Taxonomy" id="6238"/>
    <lineage>
        <taxon>Eukaryota</taxon>
        <taxon>Metazoa</taxon>
        <taxon>Ecdysozoa</taxon>
        <taxon>Nematoda</taxon>
        <taxon>Chromadorea</taxon>
        <taxon>Rhabditida</taxon>
        <taxon>Rhabditina</taxon>
        <taxon>Rhabditomorpha</taxon>
        <taxon>Rhabditoidea</taxon>
        <taxon>Rhabditidae</taxon>
        <taxon>Peloderinae</taxon>
        <taxon>Caenorhabditis</taxon>
    </lineage>
</organism>
<dbReference type="Proteomes" id="UP000827892">
    <property type="component" value="Chromosome X"/>
</dbReference>